<evidence type="ECO:0000256" key="1">
    <source>
        <dbReference type="SAM" id="MobiDB-lite"/>
    </source>
</evidence>
<dbReference type="RefSeq" id="WP_147443854.1">
    <property type="nucleotide sequence ID" value="NZ_RAWG01000266.1"/>
</dbReference>
<keyword evidence="4" id="KW-1185">Reference proteome</keyword>
<evidence type="ECO:0000256" key="2">
    <source>
        <dbReference type="SAM" id="SignalP"/>
    </source>
</evidence>
<evidence type="ECO:0008006" key="5">
    <source>
        <dbReference type="Google" id="ProtNLM"/>
    </source>
</evidence>
<keyword evidence="2" id="KW-0732">Signal</keyword>
<reference evidence="4" key="1">
    <citation type="submission" date="2018-09" db="EMBL/GenBank/DDBJ databases">
        <authorList>
            <person name="Livingstone P.G."/>
            <person name="Whitworth D.E."/>
        </authorList>
    </citation>
    <scope>NUCLEOTIDE SEQUENCE [LARGE SCALE GENOMIC DNA]</scope>
    <source>
        <strain evidence="4">CA040B</strain>
    </source>
</reference>
<name>A0A3A8MYT7_9BACT</name>
<feature type="chain" id="PRO_5017179814" description="Hemagglutinin" evidence="2">
    <location>
        <begin position="20"/>
        <end position="793"/>
    </location>
</feature>
<comment type="caution">
    <text evidence="3">The sequence shown here is derived from an EMBL/GenBank/DDBJ whole genome shotgun (WGS) entry which is preliminary data.</text>
</comment>
<accession>A0A3A8MYT7</accession>
<evidence type="ECO:0000313" key="4">
    <source>
        <dbReference type="Proteomes" id="UP000273405"/>
    </source>
</evidence>
<feature type="region of interest" description="Disordered" evidence="1">
    <location>
        <begin position="411"/>
        <end position="441"/>
    </location>
</feature>
<feature type="signal peptide" evidence="2">
    <location>
        <begin position="1"/>
        <end position="19"/>
    </location>
</feature>
<dbReference type="InterPro" id="IPR058184">
    <property type="entry name" value="AgmC-like_N"/>
</dbReference>
<dbReference type="Proteomes" id="UP000273405">
    <property type="component" value="Unassembled WGS sequence"/>
</dbReference>
<organism evidence="3 4">
    <name type="scientific">Corallococcus sicarius</name>
    <dbReference type="NCBI Taxonomy" id="2316726"/>
    <lineage>
        <taxon>Bacteria</taxon>
        <taxon>Pseudomonadati</taxon>
        <taxon>Myxococcota</taxon>
        <taxon>Myxococcia</taxon>
        <taxon>Myxococcales</taxon>
        <taxon>Cystobacterineae</taxon>
        <taxon>Myxococcaceae</taxon>
        <taxon>Corallococcus</taxon>
    </lineage>
</organism>
<dbReference type="NCBIfam" id="NF047640">
    <property type="entry name" value="gliding_AgmC_N"/>
    <property type="match status" value="1"/>
</dbReference>
<dbReference type="OrthoDB" id="5496215at2"/>
<gene>
    <name evidence="3" type="ORF">D7X12_31090</name>
</gene>
<proteinExistence type="predicted"/>
<dbReference type="AlphaFoldDB" id="A0A3A8MYT7"/>
<sequence length="793" mass="77530">MRITLALILGLLLAQVARAEPDSFGLGTGRDGVLTIPPGSTVLLGGAAPLRQSVAVGALELSVTGLKVATGDLVMIHTSIGLSPAPDLGSAKAVALDNSVVGRWELARLGAVDLTTGVLKLTQPLRFAYAATRAQVLRVPEYSDVSIEAGGRLTVTQWDGRSGGILAMLVSGKLVNDGVIDADGAGFLGGTFLNHPVIFGCTGLAVAGLDGGSARGQGVAGTVSGGGSTGRGNLANGGGGGNCHNAGGGGGGHGGIGGMGGRSATGDAERDEGGLGGAALSYLIFDRFTFGGGGGAGEGNDDGGSSGGRGGGAVLIRANSFQCTGVIRAAGLAAEPSQSSDGAGGGGAGGAVLLRSPDVLDCRTVEAPGGRGGDVATSDHVLGPGGGGAGGRVLLQGRGLVYTSNVNPGSAGQSAFPGAGSHGATPSSPDGGPLPDGGPFTDGGVFAGNVQVLAQPYQLPGTPVITVPAAGEVIDTTRPRFEGTADTTGPVVHIVVDGREVGATVPGADGRFILVSTTSLQPGGHSVIAWADAFGVASTASTAVRFTTPQVVLADGGAVGQAVLVVPRNGDTTGPTPLFAGTTPSGPTVGVVIDDGEDNIVPVDLLGRFAYQVPDSAPLSVGVHKVTVHAHNEAGDDGPHSDVVGFEVVVAGADGGTGTDAGTADPSVPMMVVPAQDASVDPTLTFVGVALPGTSIRLELDGVALSTVTTDAQGVFRHEVGRDAALATGAHRVVAQVVTAEGEAGRRSPEVGFQVRGPTNLDVGCGCGTAPAGMLGVWALVGLALLARRRARG</sequence>
<dbReference type="EMBL" id="RAWG01000266">
    <property type="protein sequence ID" value="RKH37003.1"/>
    <property type="molecule type" value="Genomic_DNA"/>
</dbReference>
<protein>
    <recommendedName>
        <fullName evidence="5">Hemagglutinin</fullName>
    </recommendedName>
</protein>
<feature type="compositionally biased region" description="Low complexity" evidence="1">
    <location>
        <begin position="425"/>
        <end position="441"/>
    </location>
</feature>
<evidence type="ECO:0000313" key="3">
    <source>
        <dbReference type="EMBL" id="RKH37003.1"/>
    </source>
</evidence>